<evidence type="ECO:0000256" key="1">
    <source>
        <dbReference type="ARBA" id="ARBA00022723"/>
    </source>
</evidence>
<name>B7G4M6_PHATC</name>
<dbReference type="InterPro" id="IPR036855">
    <property type="entry name" value="Znf_CCCH_sf"/>
</dbReference>
<dbReference type="InParanoid" id="B7G4M6"/>
<evidence type="ECO:0000256" key="5">
    <source>
        <dbReference type="SAM" id="MobiDB-lite"/>
    </source>
</evidence>
<organism evidence="7 8">
    <name type="scientific">Phaeodactylum tricornutum (strain CCAP 1055/1)</name>
    <dbReference type="NCBI Taxonomy" id="556484"/>
    <lineage>
        <taxon>Eukaryota</taxon>
        <taxon>Sar</taxon>
        <taxon>Stramenopiles</taxon>
        <taxon>Ochrophyta</taxon>
        <taxon>Bacillariophyta</taxon>
        <taxon>Bacillariophyceae</taxon>
        <taxon>Bacillariophycidae</taxon>
        <taxon>Naviculales</taxon>
        <taxon>Phaeodactylaceae</taxon>
        <taxon>Phaeodactylum</taxon>
    </lineage>
</organism>
<dbReference type="Gene3D" id="4.10.1000.10">
    <property type="entry name" value="Zinc finger, CCCH-type"/>
    <property type="match status" value="1"/>
</dbReference>
<evidence type="ECO:0000256" key="2">
    <source>
        <dbReference type="ARBA" id="ARBA00022771"/>
    </source>
</evidence>
<dbReference type="InterPro" id="IPR000571">
    <property type="entry name" value="Znf_CCCH"/>
</dbReference>
<keyword evidence="1 4" id="KW-0479">Metal-binding</keyword>
<evidence type="ECO:0000313" key="8">
    <source>
        <dbReference type="Proteomes" id="UP000000759"/>
    </source>
</evidence>
<evidence type="ECO:0000256" key="4">
    <source>
        <dbReference type="PROSITE-ProRule" id="PRU00723"/>
    </source>
</evidence>
<feature type="region of interest" description="Disordered" evidence="5">
    <location>
        <begin position="189"/>
        <end position="286"/>
    </location>
</feature>
<reference evidence="7 8" key="1">
    <citation type="journal article" date="2008" name="Nature">
        <title>The Phaeodactylum genome reveals the evolutionary history of diatom genomes.</title>
        <authorList>
            <person name="Bowler C."/>
            <person name="Allen A.E."/>
            <person name="Badger J.H."/>
            <person name="Grimwood J."/>
            <person name="Jabbari K."/>
            <person name="Kuo A."/>
            <person name="Maheswari U."/>
            <person name="Martens C."/>
            <person name="Maumus F."/>
            <person name="Otillar R.P."/>
            <person name="Rayko E."/>
            <person name="Salamov A."/>
            <person name="Vandepoele K."/>
            <person name="Beszteri B."/>
            <person name="Gruber A."/>
            <person name="Heijde M."/>
            <person name="Katinka M."/>
            <person name="Mock T."/>
            <person name="Valentin K."/>
            <person name="Verret F."/>
            <person name="Berges J.A."/>
            <person name="Brownlee C."/>
            <person name="Cadoret J.P."/>
            <person name="Chiovitti A."/>
            <person name="Choi C.J."/>
            <person name="Coesel S."/>
            <person name="De Martino A."/>
            <person name="Detter J.C."/>
            <person name="Durkin C."/>
            <person name="Falciatore A."/>
            <person name="Fournet J."/>
            <person name="Haruta M."/>
            <person name="Huysman M.J."/>
            <person name="Jenkins B.D."/>
            <person name="Jiroutova K."/>
            <person name="Jorgensen R.E."/>
            <person name="Joubert Y."/>
            <person name="Kaplan A."/>
            <person name="Kroger N."/>
            <person name="Kroth P.G."/>
            <person name="La Roche J."/>
            <person name="Lindquist E."/>
            <person name="Lommer M."/>
            <person name="Martin-Jezequel V."/>
            <person name="Lopez P.J."/>
            <person name="Lucas S."/>
            <person name="Mangogna M."/>
            <person name="McGinnis K."/>
            <person name="Medlin L.K."/>
            <person name="Montsant A."/>
            <person name="Oudot-Le Secq M.P."/>
            <person name="Napoli C."/>
            <person name="Obornik M."/>
            <person name="Parker M.S."/>
            <person name="Petit J.L."/>
            <person name="Porcel B.M."/>
            <person name="Poulsen N."/>
            <person name="Robison M."/>
            <person name="Rychlewski L."/>
            <person name="Rynearson T.A."/>
            <person name="Schmutz J."/>
            <person name="Shapiro H."/>
            <person name="Siaut M."/>
            <person name="Stanley M."/>
            <person name="Sussman M.R."/>
            <person name="Taylor A.R."/>
            <person name="Vardi A."/>
            <person name="von Dassow P."/>
            <person name="Vyverman W."/>
            <person name="Willis A."/>
            <person name="Wyrwicz L.S."/>
            <person name="Rokhsar D.S."/>
            <person name="Weissenbach J."/>
            <person name="Armbrust E.V."/>
            <person name="Green B.R."/>
            <person name="Van de Peer Y."/>
            <person name="Grigoriev I.V."/>
        </authorList>
    </citation>
    <scope>NUCLEOTIDE SEQUENCE [LARGE SCALE GENOMIC DNA]</scope>
    <source>
        <strain evidence="7 8">CCAP 1055/1</strain>
    </source>
</reference>
<dbReference type="AlphaFoldDB" id="B7G4M6"/>
<evidence type="ECO:0000259" key="6">
    <source>
        <dbReference type="PROSITE" id="PS50103"/>
    </source>
</evidence>
<dbReference type="GO" id="GO:0008270">
    <property type="term" value="F:zinc ion binding"/>
    <property type="evidence" value="ECO:0007669"/>
    <property type="project" value="UniProtKB-KW"/>
</dbReference>
<dbReference type="InterPro" id="IPR002625">
    <property type="entry name" value="Smr_dom"/>
</dbReference>
<dbReference type="SUPFAM" id="SSF90229">
    <property type="entry name" value="CCCH zinc finger"/>
    <property type="match status" value="1"/>
</dbReference>
<feature type="compositionally biased region" description="Polar residues" evidence="5">
    <location>
        <begin position="9"/>
        <end position="18"/>
    </location>
</feature>
<keyword evidence="8" id="KW-1185">Reference proteome</keyword>
<sequence length="615" mass="67370">MKAMHIISATASASTTYPNPADQRRSYQQQQQSPTEAIDDFAQHVLTRRAAGDVSVDSSLGSYVTSLLRCASETDLTDITRMDEYEGLVELLQEHCSMDTPQARDALEEIARAVRSGSVPKKRGFLSPGGLYASGGFHSMHTMGSALPDVAGADGPESTTDFDEFPPLGKTATVASPIHADNLIPIDLLGELDDPDDGNVPDASESDRIRQENFPPLAPTEPPPSHKKGKQGTKKGKHKSSNLTADFFRATSRSRQSSIDETASHHTTTPPMYPQQHHYSPTLSASSPPLSSTIAIHGNESAQYYTHQQWLSATEILLSMNPEVDEEAAGAAATLAHADVNVAQYVVEQALTAPPVCRHLLQDGCYRADCTFSHDIEGHTCVFWLRGRCGKGDSCRFKHGFDEKVLDRLAEWSHTQYDSAYHQNFSVAEEYPEMSSSGWQERATPEQSTASSFANIASQGYRPSAFAQQTTGGALTSGIAELSPVQYQQLATVRIPQDLWNPHENRDSAVFFLPDPMERYRKVSATTRREDVIDLHFQSTKTFPIVLETVLPNTLQRYGEVWVVTGTGHHVGMKTHQRGGGALEKAVTDWLVEEGYKIARGKDRNGEGGAVLVKQ</sequence>
<dbReference type="eggNOG" id="ENOG502SDA1">
    <property type="taxonomic scope" value="Eukaryota"/>
</dbReference>
<keyword evidence="2 4" id="KW-0863">Zinc-finger</keyword>
<feature type="compositionally biased region" description="Polar residues" evidence="5">
    <location>
        <begin position="251"/>
        <end position="270"/>
    </location>
</feature>
<dbReference type="Gene3D" id="3.30.1370.110">
    <property type="match status" value="1"/>
</dbReference>
<dbReference type="HOGENOM" id="CLU_444457_0_0_1"/>
<dbReference type="GeneID" id="7202712"/>
<dbReference type="Pfam" id="PF01713">
    <property type="entry name" value="Smr"/>
    <property type="match status" value="1"/>
</dbReference>
<dbReference type="RefSeq" id="XP_002182100.1">
    <property type="nucleotide sequence ID" value="XM_002182064.1"/>
</dbReference>
<evidence type="ECO:0000313" key="7">
    <source>
        <dbReference type="EMBL" id="EEC46640.1"/>
    </source>
</evidence>
<keyword evidence="3 4" id="KW-0862">Zinc</keyword>
<evidence type="ECO:0000256" key="3">
    <source>
        <dbReference type="ARBA" id="ARBA00022833"/>
    </source>
</evidence>
<feature type="zinc finger region" description="C3H1-type" evidence="4">
    <location>
        <begin position="351"/>
        <end position="377"/>
    </location>
</feature>
<feature type="domain" description="C3H1-type" evidence="6">
    <location>
        <begin position="380"/>
        <end position="402"/>
    </location>
</feature>
<protein>
    <recommendedName>
        <fullName evidence="6">C3H1-type domain-containing protein</fullName>
    </recommendedName>
</protein>
<dbReference type="InterPro" id="IPR036063">
    <property type="entry name" value="Smr_dom_sf"/>
</dbReference>
<dbReference type="EMBL" id="CM000616">
    <property type="protein sequence ID" value="EEC46640.1"/>
    <property type="molecule type" value="Genomic_DNA"/>
</dbReference>
<dbReference type="KEGG" id="pti:PHATRDRAFT_47713"/>
<gene>
    <name evidence="7" type="ORF">PHATRDRAFT_47713</name>
</gene>
<feature type="zinc finger region" description="C3H1-type" evidence="4">
    <location>
        <begin position="380"/>
        <end position="402"/>
    </location>
</feature>
<dbReference type="Proteomes" id="UP000000759">
    <property type="component" value="Chromosome 14"/>
</dbReference>
<feature type="compositionally biased region" description="Acidic residues" evidence="5">
    <location>
        <begin position="190"/>
        <end position="199"/>
    </location>
</feature>
<feature type="compositionally biased region" description="Basic residues" evidence="5">
    <location>
        <begin position="225"/>
        <end position="240"/>
    </location>
</feature>
<feature type="region of interest" description="Disordered" evidence="5">
    <location>
        <begin position="9"/>
        <end position="34"/>
    </location>
</feature>
<dbReference type="SUPFAM" id="SSF160443">
    <property type="entry name" value="SMR domain-like"/>
    <property type="match status" value="1"/>
</dbReference>
<feature type="domain" description="C3H1-type" evidence="6">
    <location>
        <begin position="351"/>
        <end position="377"/>
    </location>
</feature>
<reference evidence="8" key="2">
    <citation type="submission" date="2008-08" db="EMBL/GenBank/DDBJ databases">
        <authorList>
            <consortium name="Diatom Consortium"/>
            <person name="Grigoriev I."/>
            <person name="Grimwood J."/>
            <person name="Kuo A."/>
            <person name="Otillar R.P."/>
            <person name="Salamov A."/>
            <person name="Detter J.C."/>
            <person name="Lindquist E."/>
            <person name="Shapiro H."/>
            <person name="Lucas S."/>
            <person name="Glavina del Rio T."/>
            <person name="Pitluck S."/>
            <person name="Rokhsar D."/>
            <person name="Bowler C."/>
        </authorList>
    </citation>
    <scope>GENOME REANNOTATION</scope>
    <source>
        <strain evidence="8">CCAP 1055/1</strain>
    </source>
</reference>
<accession>B7G4M6</accession>
<dbReference type="PROSITE" id="PS50103">
    <property type="entry name" value="ZF_C3H1"/>
    <property type="match status" value="2"/>
</dbReference>
<dbReference type="OrthoDB" id="3247158at2759"/>
<dbReference type="SMART" id="SM00356">
    <property type="entry name" value="ZnF_C3H1"/>
    <property type="match status" value="1"/>
</dbReference>
<proteinExistence type="predicted"/>
<dbReference type="PaxDb" id="2850-Phatr47713"/>